<accession>A0A518D5R0</accession>
<evidence type="ECO:0000313" key="2">
    <source>
        <dbReference type="Proteomes" id="UP000317429"/>
    </source>
</evidence>
<name>A0A518D5R0_9BACT</name>
<keyword evidence="2" id="KW-1185">Reference proteome</keyword>
<dbReference type="OrthoDB" id="255440at2"/>
<dbReference type="AlphaFoldDB" id="A0A518D5R0"/>
<gene>
    <name evidence="1" type="ORF">Pla175_01560</name>
</gene>
<dbReference type="EMBL" id="CP036291">
    <property type="protein sequence ID" value="QDU86804.1"/>
    <property type="molecule type" value="Genomic_DNA"/>
</dbReference>
<dbReference type="Proteomes" id="UP000317429">
    <property type="component" value="Chromosome"/>
</dbReference>
<sequence length="542" mass="58332">MSGAYARYRAPKASGATLVEPAEPGVGALLRQNARRLTDGGVRIAGRPLAELRTAARQELLATANRYTASLLGEPSAPVSASGAGASGAPSAASAPLILTGHQPGPCHPGVWWKNFALGALSRKTGAVGVHLIIDSDLGAAPTVNVPTGAIADLAYQAVPYDRPAPPAPFENRPIESRQVWDSFAARTAATLGPLVEGPLITQCWPDAVAAAADGAPLGEAWTRLRVRLERRWGLENLEAPLSAVCDGPAMAAFAAHLLADAPRFRDAYNAALARYRTAHKLRNRAHPAPDLAGDLAGDDRWTESPFWVWTAGDPERRAVFSRPEADRVLLTDHAGWRIEAPSEQLAATLARLPAQGVKLRTRALTTTLFARLLLCDLFLHGIGGAKYDGVTDDLFRHYFGLEPPTYLTLSATLHLPIGATGALEGTTEADIDRRLREIEFHPERPLADRPDASDAIAHKLRWIETAKTPANAAERHRGIVAANAALGALLTDERERLEAQRGPARARDRARRIALSREHPYFLFPGEELRETLTRLADTVL</sequence>
<evidence type="ECO:0000313" key="1">
    <source>
        <dbReference type="EMBL" id="QDU86804.1"/>
    </source>
</evidence>
<proteinExistence type="predicted"/>
<protein>
    <submittedName>
        <fullName evidence="1">Uncharacterized protein</fullName>
    </submittedName>
</protein>
<organism evidence="1 2">
    <name type="scientific">Pirellulimonas nuda</name>
    <dbReference type="NCBI Taxonomy" id="2528009"/>
    <lineage>
        <taxon>Bacteria</taxon>
        <taxon>Pseudomonadati</taxon>
        <taxon>Planctomycetota</taxon>
        <taxon>Planctomycetia</taxon>
        <taxon>Pirellulales</taxon>
        <taxon>Lacipirellulaceae</taxon>
        <taxon>Pirellulimonas</taxon>
    </lineage>
</organism>
<reference evidence="1 2" key="1">
    <citation type="submission" date="2019-02" db="EMBL/GenBank/DDBJ databases">
        <title>Deep-cultivation of Planctomycetes and their phenomic and genomic characterization uncovers novel biology.</title>
        <authorList>
            <person name="Wiegand S."/>
            <person name="Jogler M."/>
            <person name="Boedeker C."/>
            <person name="Pinto D."/>
            <person name="Vollmers J."/>
            <person name="Rivas-Marin E."/>
            <person name="Kohn T."/>
            <person name="Peeters S.H."/>
            <person name="Heuer A."/>
            <person name="Rast P."/>
            <person name="Oberbeckmann S."/>
            <person name="Bunk B."/>
            <person name="Jeske O."/>
            <person name="Meyerdierks A."/>
            <person name="Storesund J.E."/>
            <person name="Kallscheuer N."/>
            <person name="Luecker S."/>
            <person name="Lage O.M."/>
            <person name="Pohl T."/>
            <person name="Merkel B.J."/>
            <person name="Hornburger P."/>
            <person name="Mueller R.-W."/>
            <person name="Bruemmer F."/>
            <person name="Labrenz M."/>
            <person name="Spormann A.M."/>
            <person name="Op den Camp H."/>
            <person name="Overmann J."/>
            <person name="Amann R."/>
            <person name="Jetten M.S.M."/>
            <person name="Mascher T."/>
            <person name="Medema M.H."/>
            <person name="Devos D.P."/>
            <person name="Kaster A.-K."/>
            <person name="Ovreas L."/>
            <person name="Rohde M."/>
            <person name="Galperin M.Y."/>
            <person name="Jogler C."/>
        </authorList>
    </citation>
    <scope>NUCLEOTIDE SEQUENCE [LARGE SCALE GENOMIC DNA]</scope>
    <source>
        <strain evidence="1 2">Pla175</strain>
    </source>
</reference>
<dbReference type="RefSeq" id="WP_145280356.1">
    <property type="nucleotide sequence ID" value="NZ_CP036291.1"/>
</dbReference>
<dbReference type="KEGG" id="pnd:Pla175_01560"/>